<keyword evidence="2" id="KW-0812">Transmembrane</keyword>
<feature type="transmembrane region" description="Helical" evidence="2">
    <location>
        <begin position="13"/>
        <end position="37"/>
    </location>
</feature>
<accession>A0A516Q3C7</accession>
<protein>
    <recommendedName>
        <fullName evidence="3">Calcineurin-like phosphoesterase domain-containing protein</fullName>
    </recommendedName>
</protein>
<evidence type="ECO:0000313" key="4">
    <source>
        <dbReference type="EMBL" id="QDP97933.1"/>
    </source>
</evidence>
<keyword evidence="5" id="KW-1185">Reference proteome</keyword>
<dbReference type="EMBL" id="CP041692">
    <property type="protein sequence ID" value="QDP97933.1"/>
    <property type="molecule type" value="Genomic_DNA"/>
</dbReference>
<dbReference type="InterPro" id="IPR004843">
    <property type="entry name" value="Calcineurin-like_PHP"/>
</dbReference>
<dbReference type="SUPFAM" id="SSF56300">
    <property type="entry name" value="Metallo-dependent phosphatases"/>
    <property type="match status" value="1"/>
</dbReference>
<dbReference type="RefSeq" id="WP_143987887.1">
    <property type="nucleotide sequence ID" value="NZ_CP041692.1"/>
</dbReference>
<evidence type="ECO:0000259" key="3">
    <source>
        <dbReference type="Pfam" id="PF00149"/>
    </source>
</evidence>
<dbReference type="Proteomes" id="UP000319263">
    <property type="component" value="Chromosome"/>
</dbReference>
<dbReference type="GO" id="GO:0016787">
    <property type="term" value="F:hydrolase activity"/>
    <property type="evidence" value="ECO:0007669"/>
    <property type="project" value="InterPro"/>
</dbReference>
<evidence type="ECO:0000256" key="2">
    <source>
        <dbReference type="SAM" id="Phobius"/>
    </source>
</evidence>
<feature type="region of interest" description="Disordered" evidence="1">
    <location>
        <begin position="515"/>
        <end position="550"/>
    </location>
</feature>
<gene>
    <name evidence="4" type="ORF">FOE78_20305</name>
</gene>
<name>A0A516Q3C7_9ACTN</name>
<feature type="transmembrane region" description="Helical" evidence="2">
    <location>
        <begin position="129"/>
        <end position="147"/>
    </location>
</feature>
<dbReference type="Pfam" id="PF00149">
    <property type="entry name" value="Metallophos"/>
    <property type="match status" value="1"/>
</dbReference>
<dbReference type="OrthoDB" id="5241348at2"/>
<feature type="transmembrane region" description="Helical" evidence="2">
    <location>
        <begin position="168"/>
        <end position="187"/>
    </location>
</feature>
<dbReference type="CDD" id="cd00838">
    <property type="entry name" value="MPP_superfamily"/>
    <property type="match status" value="1"/>
</dbReference>
<evidence type="ECO:0000256" key="1">
    <source>
        <dbReference type="SAM" id="MobiDB-lite"/>
    </source>
</evidence>
<keyword evidence="2" id="KW-1133">Transmembrane helix</keyword>
<keyword evidence="2" id="KW-0472">Membrane</keyword>
<dbReference type="KEGG" id="mik:FOE78_20305"/>
<organism evidence="4 5">
    <name type="scientific">Microlunatus elymi</name>
    <dbReference type="NCBI Taxonomy" id="2596828"/>
    <lineage>
        <taxon>Bacteria</taxon>
        <taxon>Bacillati</taxon>
        <taxon>Actinomycetota</taxon>
        <taxon>Actinomycetes</taxon>
        <taxon>Propionibacteriales</taxon>
        <taxon>Propionibacteriaceae</taxon>
        <taxon>Microlunatus</taxon>
    </lineage>
</organism>
<sequence length="550" mass="58778">MFAGIDRSQLIRLLVRGVLTVLVCGLLAAPLAAIWGLGHAEITDYLGANRATIAVDYTGETRIDLGPLGNAYLPLSYGPVGLTLTIHGVVEPATGGSLLSTQTLQSYLNLYNDPAEAITGIRDQLVTSAISHAVVAEIVLVLIMIGWTQRRHFLSARLVRMSRTRYAVVSYFVVMIITATVTVAPPATAPTARYPVTIADDTRFDGMTVDSQLLADVLDRGVKGVRKMAARQNAQIDAYVDKTKENLVNQTSKIPSPAPGEQMIFGISDLHCSLAMTRFWKVLVSLSDPAMVFSSGDDTMNGTATERTCVVSERAIAGDRPFIDVGGNHDSPITERQMKAAGATVLDGKVTKVDDVRFLGDDDPEYNPPFSTDRVQERSETEEQLGKRMIDTAAGRNVDVIMVHQPAAGRVVADAKNPPTKLVAWGHMHIQEGPYVNTHEDGSWTVAMQLGTAGGVAPPTITSFSTPFSTPRTSADGYFFFRDLETGLITGVQPVHCLPDGSVIIDNRIPTGDLADLPAQTRGRLGGDEAAPNASGRAVSPSPSGTNAPS</sequence>
<evidence type="ECO:0000313" key="5">
    <source>
        <dbReference type="Proteomes" id="UP000319263"/>
    </source>
</evidence>
<dbReference type="InterPro" id="IPR029052">
    <property type="entry name" value="Metallo-depent_PP-like"/>
</dbReference>
<proteinExistence type="predicted"/>
<dbReference type="AlphaFoldDB" id="A0A516Q3C7"/>
<reference evidence="4 5" key="1">
    <citation type="submission" date="2019-07" db="EMBL/GenBank/DDBJ databases">
        <title>Microlunatus dokdonensis sp. nov. isolated from the rhizospheric soil of the wild plant Elymus tsukushiensis.</title>
        <authorList>
            <person name="Ghim S.-Y."/>
            <person name="Hwang Y.-J."/>
            <person name="Son J.-S."/>
            <person name="Shin J.-H."/>
        </authorList>
    </citation>
    <scope>NUCLEOTIDE SEQUENCE [LARGE SCALE GENOMIC DNA]</scope>
    <source>
        <strain evidence="4 5">KUDC0627</strain>
    </source>
</reference>
<feature type="compositionally biased region" description="Polar residues" evidence="1">
    <location>
        <begin position="541"/>
        <end position="550"/>
    </location>
</feature>
<dbReference type="Gene3D" id="3.60.21.10">
    <property type="match status" value="1"/>
</dbReference>
<feature type="domain" description="Calcineurin-like phosphoesterase" evidence="3">
    <location>
        <begin position="265"/>
        <end position="430"/>
    </location>
</feature>